<reference evidence="4 5" key="1">
    <citation type="submission" date="2016-04" db="EMBL/GenBank/DDBJ databases">
        <authorList>
            <consortium name="Pathogen Informatics"/>
        </authorList>
    </citation>
    <scope>NUCLEOTIDE SEQUENCE [LARGE SCALE GENOMIC DNA]</scope>
    <source>
        <strain evidence="4 5">H050680373</strain>
    </source>
</reference>
<evidence type="ECO:0000313" key="5">
    <source>
        <dbReference type="Proteomes" id="UP000076848"/>
    </source>
</evidence>
<sequence>MNHCDLHCYKETLGLPPTATLEQIQKAYKKLRSKAHPDKHRGSVQAKERFQRIQAAYEILTGARKPAPASCTCNRPGPDGWPEPPFQGDGPQEDPAPHDGKLDKYSRIRLTLEEMFQGGVFSITDKVWGRCETCQGTGHRTNTTGCPDCQGQGMRHTPARIGVPVPARTAPGNDITIAGAGHKGNGGAKRGNLIVSVIQDTKPDRRGAALQGLDVEVPIQLDCLAAALGGPTRIDVLGVPINVSIPSRVSPGTWIAVRQEGLRSSNGRVGDLHLYISGFDVIEPLNEQTRAALRAALEEVNRRSS</sequence>
<dbReference type="PANTHER" id="PTHR43096">
    <property type="entry name" value="DNAJ HOMOLOG 1, MITOCHONDRIAL-RELATED"/>
    <property type="match status" value="1"/>
</dbReference>
<feature type="domain" description="J" evidence="3">
    <location>
        <begin position="8"/>
        <end position="65"/>
    </location>
</feature>
<dbReference type="CDD" id="cd06257">
    <property type="entry name" value="DnaJ"/>
    <property type="match status" value="1"/>
</dbReference>
<dbReference type="SUPFAM" id="SSF49493">
    <property type="entry name" value="HSP40/DnaJ peptide-binding domain"/>
    <property type="match status" value="2"/>
</dbReference>
<dbReference type="PANTHER" id="PTHR43096:SF52">
    <property type="entry name" value="DNAJ HOMOLOG 1, MITOCHONDRIAL-RELATED"/>
    <property type="match status" value="1"/>
</dbReference>
<dbReference type="STRING" id="288768.SAMEA3906486_00041"/>
<dbReference type="Proteomes" id="UP000076848">
    <property type="component" value="Unassembled WGS sequence"/>
</dbReference>
<dbReference type="Pfam" id="PF00226">
    <property type="entry name" value="DnaJ"/>
    <property type="match status" value="1"/>
</dbReference>
<dbReference type="OrthoDB" id="8994574at2"/>
<keyword evidence="5" id="KW-1185">Reference proteome</keyword>
<evidence type="ECO:0000256" key="1">
    <source>
        <dbReference type="ARBA" id="ARBA00023186"/>
    </source>
</evidence>
<dbReference type="RefSeq" id="WP_066122125.1">
    <property type="nucleotide sequence ID" value="NZ_FKIF01000001.1"/>
</dbReference>
<keyword evidence="1" id="KW-0143">Chaperone</keyword>
<evidence type="ECO:0000259" key="3">
    <source>
        <dbReference type="PROSITE" id="PS50076"/>
    </source>
</evidence>
<dbReference type="EMBL" id="FKIF01000001">
    <property type="protein sequence ID" value="SAI65302.1"/>
    <property type="molecule type" value="Genomic_DNA"/>
</dbReference>
<dbReference type="InterPro" id="IPR001623">
    <property type="entry name" value="DnaJ_domain"/>
</dbReference>
<proteinExistence type="predicted"/>
<dbReference type="AlphaFoldDB" id="A0A157S4H8"/>
<dbReference type="InterPro" id="IPR008971">
    <property type="entry name" value="HSP40/DnaJ_pept-bd"/>
</dbReference>
<gene>
    <name evidence="4" type="primary">dnaJ_1</name>
    <name evidence="4" type="ORF">SAMEA3906486_00041</name>
</gene>
<feature type="region of interest" description="Disordered" evidence="2">
    <location>
        <begin position="66"/>
        <end position="100"/>
    </location>
</feature>
<protein>
    <submittedName>
        <fullName evidence="4">Chaperone protein DnaJ</fullName>
    </submittedName>
</protein>
<dbReference type="Pfam" id="PF01556">
    <property type="entry name" value="DnaJ_C"/>
    <property type="match status" value="1"/>
</dbReference>
<dbReference type="GO" id="GO:0051082">
    <property type="term" value="F:unfolded protein binding"/>
    <property type="evidence" value="ECO:0007669"/>
    <property type="project" value="InterPro"/>
</dbReference>
<dbReference type="SMART" id="SM00271">
    <property type="entry name" value="DnaJ"/>
    <property type="match status" value="1"/>
</dbReference>
<dbReference type="PRINTS" id="PR00625">
    <property type="entry name" value="JDOMAIN"/>
</dbReference>
<name>A0A157S4H8_9BORD</name>
<dbReference type="InterPro" id="IPR036869">
    <property type="entry name" value="J_dom_sf"/>
</dbReference>
<evidence type="ECO:0000313" key="4">
    <source>
        <dbReference type="EMBL" id="SAI65302.1"/>
    </source>
</evidence>
<dbReference type="SUPFAM" id="SSF46565">
    <property type="entry name" value="Chaperone J-domain"/>
    <property type="match status" value="1"/>
</dbReference>
<dbReference type="InterPro" id="IPR002939">
    <property type="entry name" value="DnaJ_C"/>
</dbReference>
<accession>A0A157S4H8</accession>
<dbReference type="Gene3D" id="2.60.260.20">
    <property type="entry name" value="Urease metallochaperone UreE, N-terminal domain"/>
    <property type="match status" value="2"/>
</dbReference>
<dbReference type="GO" id="GO:0005737">
    <property type="term" value="C:cytoplasm"/>
    <property type="evidence" value="ECO:0007669"/>
    <property type="project" value="TreeGrafter"/>
</dbReference>
<dbReference type="Gene3D" id="1.10.287.110">
    <property type="entry name" value="DnaJ domain"/>
    <property type="match status" value="1"/>
</dbReference>
<evidence type="ECO:0000256" key="2">
    <source>
        <dbReference type="SAM" id="MobiDB-lite"/>
    </source>
</evidence>
<dbReference type="PROSITE" id="PS50076">
    <property type="entry name" value="DNAJ_2"/>
    <property type="match status" value="1"/>
</dbReference>
<organism evidence="4 5">
    <name type="scientific">Bordetella ansorpii</name>
    <dbReference type="NCBI Taxonomy" id="288768"/>
    <lineage>
        <taxon>Bacteria</taxon>
        <taxon>Pseudomonadati</taxon>
        <taxon>Pseudomonadota</taxon>
        <taxon>Betaproteobacteria</taxon>
        <taxon>Burkholderiales</taxon>
        <taxon>Alcaligenaceae</taxon>
        <taxon>Bordetella</taxon>
    </lineage>
</organism>
<dbReference type="GO" id="GO:0042026">
    <property type="term" value="P:protein refolding"/>
    <property type="evidence" value="ECO:0007669"/>
    <property type="project" value="TreeGrafter"/>
</dbReference>